<gene>
    <name evidence="2" type="ORF">BaRGS_00003783</name>
</gene>
<evidence type="ECO:0000256" key="1">
    <source>
        <dbReference type="SAM" id="MobiDB-lite"/>
    </source>
</evidence>
<protein>
    <submittedName>
        <fullName evidence="2">Uncharacterized protein</fullName>
    </submittedName>
</protein>
<keyword evidence="3" id="KW-1185">Reference proteome</keyword>
<feature type="non-terminal residue" evidence="2">
    <location>
        <position position="147"/>
    </location>
</feature>
<feature type="region of interest" description="Disordered" evidence="1">
    <location>
        <begin position="56"/>
        <end position="83"/>
    </location>
</feature>
<feature type="compositionally biased region" description="Low complexity" evidence="1">
    <location>
        <begin position="1"/>
        <end position="10"/>
    </location>
</feature>
<name>A0ABD0LYR6_9CAEN</name>
<organism evidence="2 3">
    <name type="scientific">Batillaria attramentaria</name>
    <dbReference type="NCBI Taxonomy" id="370345"/>
    <lineage>
        <taxon>Eukaryota</taxon>
        <taxon>Metazoa</taxon>
        <taxon>Spiralia</taxon>
        <taxon>Lophotrochozoa</taxon>
        <taxon>Mollusca</taxon>
        <taxon>Gastropoda</taxon>
        <taxon>Caenogastropoda</taxon>
        <taxon>Sorbeoconcha</taxon>
        <taxon>Cerithioidea</taxon>
        <taxon>Batillariidae</taxon>
        <taxon>Batillaria</taxon>
    </lineage>
</organism>
<dbReference type="Proteomes" id="UP001519460">
    <property type="component" value="Unassembled WGS sequence"/>
</dbReference>
<evidence type="ECO:0000313" key="2">
    <source>
        <dbReference type="EMBL" id="KAK7504755.1"/>
    </source>
</evidence>
<dbReference type="AlphaFoldDB" id="A0ABD0LYR6"/>
<comment type="caution">
    <text evidence="2">The sequence shown here is derived from an EMBL/GenBank/DDBJ whole genome shotgun (WGS) entry which is preliminary data.</text>
</comment>
<proteinExistence type="predicted"/>
<reference evidence="2 3" key="1">
    <citation type="journal article" date="2023" name="Sci. Data">
        <title>Genome assembly of the Korean intertidal mud-creeper Batillaria attramentaria.</title>
        <authorList>
            <person name="Patra A.K."/>
            <person name="Ho P.T."/>
            <person name="Jun S."/>
            <person name="Lee S.J."/>
            <person name="Kim Y."/>
            <person name="Won Y.J."/>
        </authorList>
    </citation>
    <scope>NUCLEOTIDE SEQUENCE [LARGE SCALE GENOMIC DNA]</scope>
    <source>
        <strain evidence="2">Wonlab-2016</strain>
    </source>
</reference>
<sequence>KSVSTSTESPSRPPTRRQATPGVNRVGGGTVLNRLHIKTCANFPDATMMKLCTATRNSTRPPCSAPYSGAGDNRPGDSNGQVTKSVTAGTLDGVASLGVEITIRRRLQHIREPQTMRDVAVRVYGIIVLLERDFDVTRLQRLQESPT</sequence>
<accession>A0ABD0LYR6</accession>
<feature type="non-terminal residue" evidence="2">
    <location>
        <position position="1"/>
    </location>
</feature>
<dbReference type="EMBL" id="JACVVK020000013">
    <property type="protein sequence ID" value="KAK7504755.1"/>
    <property type="molecule type" value="Genomic_DNA"/>
</dbReference>
<evidence type="ECO:0000313" key="3">
    <source>
        <dbReference type="Proteomes" id="UP001519460"/>
    </source>
</evidence>
<feature type="region of interest" description="Disordered" evidence="1">
    <location>
        <begin position="1"/>
        <end position="27"/>
    </location>
</feature>